<dbReference type="EC" id="3.6.4.13" evidence="3"/>
<dbReference type="SMART" id="SM00487">
    <property type="entry name" value="DEXDc"/>
    <property type="match status" value="1"/>
</dbReference>
<sequence length="590" mass="65884">MPKRKLNENDVPEASEPSSPAAEPAAAPSKADEPLNATTSSFSAFGLEPRLLRAIRGQRWASPTHVQEKAIPLALEGKDILARSGTGTGKTAAYLLPILDRILRRKNTPVTSSLILVPTKELAGQVTKLTQSLTAYCGQDVRVQNLASNQSEVVQKAKLAENPDIVVATPARVAANMNNGALSLKALAHLVVDEGDLVLGYGFKEDLDYISQNMPKGVQIFLMSATLSTDLEAVKGLFCRDPVILALDDLEKESQLVKQYVLPCGEDEKFLLIYAMFKLNLIKGKTIVFVGDVDRSYRVKLFLEQFGIKSCVLNSELPLASRLHIVEEFNKNIYNILIASDETELLGARKKDDESRPKKKAKTDEGKPDSGVSRGVDFRNVSCVLNFDMPANYKGYFHRIGRTARAGKSGTAISFVIPKEKYRKHKPTTFAGAENDEEVLRKIEKHQKEGQKIEDWTFDMKRLEPFRYRFADALRAVTRIAVREARVKELRMELAKSQKLSRYFEEHPDELAHLRHDQTLNHPARIQPHLKHVPDYLLPGGKKPQDIGFVSLDKPKTRKFVRGKGKKVVRGRSGKIDPLKTFNARGKGKK</sequence>
<evidence type="ECO:0000259" key="15">
    <source>
        <dbReference type="PROSITE" id="PS51192"/>
    </source>
</evidence>
<evidence type="ECO:0000259" key="17">
    <source>
        <dbReference type="PROSITE" id="PS51195"/>
    </source>
</evidence>
<keyword evidence="7" id="KW-0347">Helicase</keyword>
<accession>A0A6G1ITB0</accession>
<keyword evidence="5" id="KW-0547">Nucleotide-binding</keyword>
<keyword evidence="9" id="KW-0694">RNA-binding</keyword>
<evidence type="ECO:0000256" key="14">
    <source>
        <dbReference type="SAM" id="MobiDB-lite"/>
    </source>
</evidence>
<gene>
    <name evidence="18" type="ORF">K458DRAFT_371889</name>
</gene>
<dbReference type="GO" id="GO:0005524">
    <property type="term" value="F:ATP binding"/>
    <property type="evidence" value="ECO:0007669"/>
    <property type="project" value="UniProtKB-KW"/>
</dbReference>
<evidence type="ECO:0000256" key="1">
    <source>
        <dbReference type="ARBA" id="ARBA00003706"/>
    </source>
</evidence>
<dbReference type="PROSITE" id="PS51195">
    <property type="entry name" value="Q_MOTIF"/>
    <property type="match status" value="1"/>
</dbReference>
<evidence type="ECO:0000313" key="19">
    <source>
        <dbReference type="Proteomes" id="UP000799291"/>
    </source>
</evidence>
<dbReference type="PANTHER" id="PTHR47959">
    <property type="entry name" value="ATP-DEPENDENT RNA HELICASE RHLE-RELATED"/>
    <property type="match status" value="1"/>
</dbReference>
<dbReference type="InterPro" id="IPR011545">
    <property type="entry name" value="DEAD/DEAH_box_helicase_dom"/>
</dbReference>
<dbReference type="PANTHER" id="PTHR47959:SF21">
    <property type="entry name" value="DEAD-BOX HELICASE 56"/>
    <property type="match status" value="1"/>
</dbReference>
<dbReference type="InterPro" id="IPR050079">
    <property type="entry name" value="DEAD_box_RNA_helicase"/>
</dbReference>
<dbReference type="GO" id="GO:0005829">
    <property type="term" value="C:cytosol"/>
    <property type="evidence" value="ECO:0007669"/>
    <property type="project" value="TreeGrafter"/>
</dbReference>
<keyword evidence="19" id="KW-1185">Reference proteome</keyword>
<keyword evidence="10" id="KW-0539">Nucleus</keyword>
<dbReference type="InterPro" id="IPR014014">
    <property type="entry name" value="RNA_helicase_DEAD_Q_motif"/>
</dbReference>
<feature type="domain" description="DEAD-box RNA helicase Q" evidence="17">
    <location>
        <begin position="40"/>
        <end position="68"/>
    </location>
</feature>
<evidence type="ECO:0000256" key="7">
    <source>
        <dbReference type="ARBA" id="ARBA00022806"/>
    </source>
</evidence>
<comment type="function">
    <text evidence="1">ATP-binding RNA helicase involved in the biogenesis of 60S ribosomal subunits and is required for the normal formation of 25S and 5.8S rRNAs.</text>
</comment>
<feature type="region of interest" description="Disordered" evidence="14">
    <location>
        <begin position="348"/>
        <end position="373"/>
    </location>
</feature>
<dbReference type="OrthoDB" id="1191041at2759"/>
<feature type="compositionally biased region" description="Basic and acidic residues" evidence="14">
    <location>
        <begin position="348"/>
        <end position="368"/>
    </location>
</feature>
<evidence type="ECO:0000256" key="8">
    <source>
        <dbReference type="ARBA" id="ARBA00022840"/>
    </source>
</evidence>
<dbReference type="GO" id="GO:0010467">
    <property type="term" value="P:gene expression"/>
    <property type="evidence" value="ECO:0007669"/>
    <property type="project" value="UniProtKB-ARBA"/>
</dbReference>
<dbReference type="PROSITE" id="PS51192">
    <property type="entry name" value="HELICASE_ATP_BIND_1"/>
    <property type="match status" value="1"/>
</dbReference>
<feature type="region of interest" description="Disordered" evidence="14">
    <location>
        <begin position="1"/>
        <end position="37"/>
    </location>
</feature>
<dbReference type="PROSITE" id="PS51194">
    <property type="entry name" value="HELICASE_CTER"/>
    <property type="match status" value="1"/>
</dbReference>
<evidence type="ECO:0000256" key="9">
    <source>
        <dbReference type="ARBA" id="ARBA00022884"/>
    </source>
</evidence>
<evidence type="ECO:0000256" key="3">
    <source>
        <dbReference type="ARBA" id="ARBA00012552"/>
    </source>
</evidence>
<dbReference type="GO" id="GO:0016787">
    <property type="term" value="F:hydrolase activity"/>
    <property type="evidence" value="ECO:0007669"/>
    <property type="project" value="UniProtKB-KW"/>
</dbReference>
<dbReference type="AlphaFoldDB" id="A0A6G1ITB0"/>
<evidence type="ECO:0000256" key="5">
    <source>
        <dbReference type="ARBA" id="ARBA00022741"/>
    </source>
</evidence>
<dbReference type="GO" id="GO:0003723">
    <property type="term" value="F:RNA binding"/>
    <property type="evidence" value="ECO:0007669"/>
    <property type="project" value="UniProtKB-KW"/>
</dbReference>
<dbReference type="InterPro" id="IPR001650">
    <property type="entry name" value="Helicase_C-like"/>
</dbReference>
<evidence type="ECO:0000259" key="16">
    <source>
        <dbReference type="PROSITE" id="PS51194"/>
    </source>
</evidence>
<dbReference type="CDD" id="cd18787">
    <property type="entry name" value="SF2_C_DEAD"/>
    <property type="match status" value="1"/>
</dbReference>
<proteinExistence type="inferred from homology"/>
<keyword evidence="4" id="KW-0690">Ribosome biogenesis</keyword>
<keyword evidence="6" id="KW-0378">Hydrolase</keyword>
<name>A0A6G1ITB0_9PLEO</name>
<dbReference type="InterPro" id="IPR014001">
    <property type="entry name" value="Helicase_ATP-bd"/>
</dbReference>
<feature type="short sequence motif" description="Q motif" evidence="13">
    <location>
        <begin position="40"/>
        <end position="68"/>
    </location>
</feature>
<dbReference type="CDD" id="cd17961">
    <property type="entry name" value="DEADc_DDX56"/>
    <property type="match status" value="1"/>
</dbReference>
<evidence type="ECO:0000256" key="2">
    <source>
        <dbReference type="ARBA" id="ARBA00004123"/>
    </source>
</evidence>
<comment type="catalytic activity">
    <reaction evidence="12">
        <text>ATP + H2O = ADP + phosphate + H(+)</text>
        <dbReference type="Rhea" id="RHEA:13065"/>
        <dbReference type="ChEBI" id="CHEBI:15377"/>
        <dbReference type="ChEBI" id="CHEBI:15378"/>
        <dbReference type="ChEBI" id="CHEBI:30616"/>
        <dbReference type="ChEBI" id="CHEBI:43474"/>
        <dbReference type="ChEBI" id="CHEBI:456216"/>
        <dbReference type="EC" id="3.6.4.13"/>
    </reaction>
</comment>
<feature type="compositionally biased region" description="Low complexity" evidence="14">
    <location>
        <begin position="12"/>
        <end position="29"/>
    </location>
</feature>
<evidence type="ECO:0000256" key="12">
    <source>
        <dbReference type="ARBA" id="ARBA00047984"/>
    </source>
</evidence>
<evidence type="ECO:0000256" key="6">
    <source>
        <dbReference type="ARBA" id="ARBA00022801"/>
    </source>
</evidence>
<dbReference type="InterPro" id="IPR027417">
    <property type="entry name" value="P-loop_NTPase"/>
</dbReference>
<dbReference type="Gene3D" id="3.40.50.300">
    <property type="entry name" value="P-loop containing nucleotide triphosphate hydrolases"/>
    <property type="match status" value="2"/>
</dbReference>
<dbReference type="Pfam" id="PF00271">
    <property type="entry name" value="Helicase_C"/>
    <property type="match status" value="1"/>
</dbReference>
<comment type="subcellular location">
    <subcellularLocation>
        <location evidence="2">Nucleus</location>
    </subcellularLocation>
</comment>
<dbReference type="Proteomes" id="UP000799291">
    <property type="component" value="Unassembled WGS sequence"/>
</dbReference>
<reference evidence="18" key="1">
    <citation type="journal article" date="2020" name="Stud. Mycol.">
        <title>101 Dothideomycetes genomes: a test case for predicting lifestyles and emergence of pathogens.</title>
        <authorList>
            <person name="Haridas S."/>
            <person name="Albert R."/>
            <person name="Binder M."/>
            <person name="Bloem J."/>
            <person name="Labutti K."/>
            <person name="Salamov A."/>
            <person name="Andreopoulos B."/>
            <person name="Baker S."/>
            <person name="Barry K."/>
            <person name="Bills G."/>
            <person name="Bluhm B."/>
            <person name="Cannon C."/>
            <person name="Castanera R."/>
            <person name="Culley D."/>
            <person name="Daum C."/>
            <person name="Ezra D."/>
            <person name="Gonzalez J."/>
            <person name="Henrissat B."/>
            <person name="Kuo A."/>
            <person name="Liang C."/>
            <person name="Lipzen A."/>
            <person name="Lutzoni F."/>
            <person name="Magnuson J."/>
            <person name="Mondo S."/>
            <person name="Nolan M."/>
            <person name="Ohm R."/>
            <person name="Pangilinan J."/>
            <person name="Park H.-J."/>
            <person name="Ramirez L."/>
            <person name="Alfaro M."/>
            <person name="Sun H."/>
            <person name="Tritt A."/>
            <person name="Yoshinaga Y."/>
            <person name="Zwiers L.-H."/>
            <person name="Turgeon B."/>
            <person name="Goodwin S."/>
            <person name="Spatafora J."/>
            <person name="Crous P."/>
            <person name="Grigoriev I."/>
        </authorList>
    </citation>
    <scope>NUCLEOTIDE SEQUENCE</scope>
    <source>
        <strain evidence="18">CBS 122367</strain>
    </source>
</reference>
<feature type="region of interest" description="Disordered" evidence="14">
    <location>
        <begin position="561"/>
        <end position="590"/>
    </location>
</feature>
<dbReference type="SMART" id="SM00490">
    <property type="entry name" value="HELICc"/>
    <property type="match status" value="1"/>
</dbReference>
<evidence type="ECO:0000256" key="10">
    <source>
        <dbReference type="ARBA" id="ARBA00023242"/>
    </source>
</evidence>
<dbReference type="GO" id="GO:0005634">
    <property type="term" value="C:nucleus"/>
    <property type="evidence" value="ECO:0007669"/>
    <property type="project" value="UniProtKB-SubCell"/>
</dbReference>
<feature type="domain" description="Helicase C-terminal" evidence="16">
    <location>
        <begin position="256"/>
        <end position="464"/>
    </location>
</feature>
<comment type="similarity">
    <text evidence="11">Belongs to the DEAD box helicase family. DDX56/DBP9 subfamily.</text>
</comment>
<dbReference type="GO" id="GO:0042254">
    <property type="term" value="P:ribosome biogenesis"/>
    <property type="evidence" value="ECO:0007669"/>
    <property type="project" value="UniProtKB-KW"/>
</dbReference>
<dbReference type="GO" id="GO:0003724">
    <property type="term" value="F:RNA helicase activity"/>
    <property type="evidence" value="ECO:0007669"/>
    <property type="project" value="UniProtKB-EC"/>
</dbReference>
<evidence type="ECO:0000256" key="4">
    <source>
        <dbReference type="ARBA" id="ARBA00022517"/>
    </source>
</evidence>
<keyword evidence="8" id="KW-0067">ATP-binding</keyword>
<dbReference type="Pfam" id="PF00270">
    <property type="entry name" value="DEAD"/>
    <property type="match status" value="1"/>
</dbReference>
<feature type="domain" description="Helicase ATP-binding" evidence="15">
    <location>
        <begin position="71"/>
        <end position="245"/>
    </location>
</feature>
<evidence type="ECO:0000256" key="13">
    <source>
        <dbReference type="PROSITE-ProRule" id="PRU00552"/>
    </source>
</evidence>
<protein>
    <recommendedName>
        <fullName evidence="3">RNA helicase</fullName>
        <ecNumber evidence="3">3.6.4.13</ecNumber>
    </recommendedName>
</protein>
<dbReference type="SUPFAM" id="SSF52540">
    <property type="entry name" value="P-loop containing nucleoside triphosphate hydrolases"/>
    <property type="match status" value="2"/>
</dbReference>
<dbReference type="EMBL" id="MU005591">
    <property type="protein sequence ID" value="KAF2681484.1"/>
    <property type="molecule type" value="Genomic_DNA"/>
</dbReference>
<organism evidence="18 19">
    <name type="scientific">Lentithecium fluviatile CBS 122367</name>
    <dbReference type="NCBI Taxonomy" id="1168545"/>
    <lineage>
        <taxon>Eukaryota</taxon>
        <taxon>Fungi</taxon>
        <taxon>Dikarya</taxon>
        <taxon>Ascomycota</taxon>
        <taxon>Pezizomycotina</taxon>
        <taxon>Dothideomycetes</taxon>
        <taxon>Pleosporomycetidae</taxon>
        <taxon>Pleosporales</taxon>
        <taxon>Massarineae</taxon>
        <taxon>Lentitheciaceae</taxon>
        <taxon>Lentithecium</taxon>
    </lineage>
</organism>
<evidence type="ECO:0000313" key="18">
    <source>
        <dbReference type="EMBL" id="KAF2681484.1"/>
    </source>
</evidence>
<evidence type="ECO:0000256" key="11">
    <source>
        <dbReference type="ARBA" id="ARBA00038041"/>
    </source>
</evidence>
<feature type="compositionally biased region" description="Basic residues" evidence="14">
    <location>
        <begin position="561"/>
        <end position="573"/>
    </location>
</feature>